<dbReference type="PANTHER" id="PTHR47186:SF18">
    <property type="entry name" value="RX N-TERMINAL DOMAIN-CONTAINING PROTEIN"/>
    <property type="match status" value="1"/>
</dbReference>
<dbReference type="PANTHER" id="PTHR47186">
    <property type="entry name" value="LEUCINE-RICH REPEAT-CONTAINING PROTEIN 57"/>
    <property type="match status" value="1"/>
</dbReference>
<dbReference type="SUPFAM" id="SSF52047">
    <property type="entry name" value="RNI-like"/>
    <property type="match status" value="1"/>
</dbReference>
<keyword evidence="1" id="KW-0677">Repeat</keyword>
<proteinExistence type="predicted"/>
<name>A0A7J6E264_CANSA</name>
<reference evidence="3 4" key="1">
    <citation type="journal article" date="2020" name="bioRxiv">
        <title>Sequence and annotation of 42 cannabis genomes reveals extensive copy number variation in cannabinoid synthesis and pathogen resistance genes.</title>
        <authorList>
            <person name="Mckernan K.J."/>
            <person name="Helbert Y."/>
            <person name="Kane L.T."/>
            <person name="Ebling H."/>
            <person name="Zhang L."/>
            <person name="Liu B."/>
            <person name="Eaton Z."/>
            <person name="Mclaughlin S."/>
            <person name="Kingan S."/>
            <person name="Baybayan P."/>
            <person name="Concepcion G."/>
            <person name="Jordan M."/>
            <person name="Riva A."/>
            <person name="Barbazuk W."/>
            <person name="Harkins T."/>
        </authorList>
    </citation>
    <scope>NUCLEOTIDE SEQUENCE [LARGE SCALE GENOMIC DNA]</scope>
    <source>
        <strain evidence="4">cv. Jamaican Lion 4</strain>
        <tissue evidence="3">Leaf</tissue>
    </source>
</reference>
<sequence>MVGGRKSLQVLHDRWSEDNNSGLWRTLWQFKISPRPSVEGMFWVFTNTNPVKRKRKADMEKILERLNTFKEERYILDLRTNVEKIQSQRSPSMSSIDDAEFFATRLRTFLPINKNSFFSDALLQNELKELVKLKRLRFLSLEGYKNVKELPKSIGELRHLRHLDLSFTSIKELPKSLVFPPLGQLPALLTLSIEACDSVETVGLDFYGTSFSKPFPLLESLTFEKMMIWKEWSTPKEAFPKLKSLAIIGPYSTAPLSLRKFKIPTYKTA</sequence>
<organism evidence="3 4">
    <name type="scientific">Cannabis sativa</name>
    <name type="common">Hemp</name>
    <name type="synonym">Marijuana</name>
    <dbReference type="NCBI Taxonomy" id="3483"/>
    <lineage>
        <taxon>Eukaryota</taxon>
        <taxon>Viridiplantae</taxon>
        <taxon>Streptophyta</taxon>
        <taxon>Embryophyta</taxon>
        <taxon>Tracheophyta</taxon>
        <taxon>Spermatophyta</taxon>
        <taxon>Magnoliopsida</taxon>
        <taxon>eudicotyledons</taxon>
        <taxon>Gunneridae</taxon>
        <taxon>Pentapetalae</taxon>
        <taxon>rosids</taxon>
        <taxon>fabids</taxon>
        <taxon>Rosales</taxon>
        <taxon>Cannabaceae</taxon>
        <taxon>Cannabis</taxon>
    </lineage>
</organism>
<keyword evidence="4" id="KW-1185">Reference proteome</keyword>
<protein>
    <recommendedName>
        <fullName evidence="2">Disease resistance R13L4/SHOC-2-like LRR domain-containing protein</fullName>
    </recommendedName>
</protein>
<dbReference type="InterPro" id="IPR032675">
    <property type="entry name" value="LRR_dom_sf"/>
</dbReference>
<accession>A0A7J6E264</accession>
<evidence type="ECO:0000256" key="1">
    <source>
        <dbReference type="ARBA" id="ARBA00022737"/>
    </source>
</evidence>
<dbReference type="EMBL" id="JAATIQ010000526">
    <property type="protein sequence ID" value="KAF4352505.1"/>
    <property type="molecule type" value="Genomic_DNA"/>
</dbReference>
<dbReference type="Pfam" id="PF23598">
    <property type="entry name" value="LRR_14"/>
    <property type="match status" value="1"/>
</dbReference>
<dbReference type="Proteomes" id="UP000583929">
    <property type="component" value="Unassembled WGS sequence"/>
</dbReference>
<gene>
    <name evidence="3" type="ORF">G4B88_013335</name>
</gene>
<evidence type="ECO:0000313" key="3">
    <source>
        <dbReference type="EMBL" id="KAF4352505.1"/>
    </source>
</evidence>
<feature type="domain" description="Disease resistance R13L4/SHOC-2-like LRR" evidence="2">
    <location>
        <begin position="124"/>
        <end position="178"/>
    </location>
</feature>
<dbReference type="AlphaFoldDB" id="A0A7J6E264"/>
<evidence type="ECO:0000259" key="2">
    <source>
        <dbReference type="Pfam" id="PF23598"/>
    </source>
</evidence>
<comment type="caution">
    <text evidence="3">The sequence shown here is derived from an EMBL/GenBank/DDBJ whole genome shotgun (WGS) entry which is preliminary data.</text>
</comment>
<dbReference type="Gene3D" id="3.80.10.10">
    <property type="entry name" value="Ribonuclease Inhibitor"/>
    <property type="match status" value="1"/>
</dbReference>
<evidence type="ECO:0000313" key="4">
    <source>
        <dbReference type="Proteomes" id="UP000583929"/>
    </source>
</evidence>
<dbReference type="InterPro" id="IPR055414">
    <property type="entry name" value="LRR_R13L4/SHOC2-like"/>
</dbReference>